<proteinExistence type="predicted"/>
<evidence type="ECO:0000259" key="1">
    <source>
        <dbReference type="Pfam" id="PF01208"/>
    </source>
</evidence>
<name>A0A7S7SMG3_PALFE</name>
<dbReference type="AlphaFoldDB" id="A0A7S7SMG3"/>
<sequence>MRQQQWDAFKKAAKRQPVDSVPLALIVDSPWMPGYLGINHLDYFLDPEVWFQSNLKVAQDFPEVTLFPSWWVEYGMAIEPSAMGARITFQPDQPPSQSATLHRLGDLDHMVPIDPWRDGFMSLALHRYRMQKQRIFDAGYTIPVVAARGPLCTAAFVHDVNNLMTNIVDDPEGVHRLLCFVTDGIIAWLKAQAEAIGPCVEGIFILDDVVGFLSRASYNQFAAPYLKKICDAFPPDWVKVYHNDAAIKQFLDDLPDTGFDVLNFSHKVDIAEAARRTGGRMCLMGNVSPLELGVRGTAEAVKAAALEVLRKTSGTNLILSLGGGASPGMPAENIRALVEAAREFEASR</sequence>
<feature type="domain" description="Uroporphyrinogen decarboxylase (URO-D)" evidence="1">
    <location>
        <begin position="7"/>
        <end position="343"/>
    </location>
</feature>
<dbReference type="InterPro" id="IPR052024">
    <property type="entry name" value="Methanogen_methyltrans"/>
</dbReference>
<dbReference type="CDD" id="cd03465">
    <property type="entry name" value="URO-D_like"/>
    <property type="match status" value="1"/>
</dbReference>
<organism evidence="2 3">
    <name type="scientific">Paludibaculum fermentans</name>
    <dbReference type="NCBI Taxonomy" id="1473598"/>
    <lineage>
        <taxon>Bacteria</taxon>
        <taxon>Pseudomonadati</taxon>
        <taxon>Acidobacteriota</taxon>
        <taxon>Terriglobia</taxon>
        <taxon>Bryobacterales</taxon>
        <taxon>Bryobacteraceae</taxon>
        <taxon>Paludibaculum</taxon>
    </lineage>
</organism>
<dbReference type="GO" id="GO:0004853">
    <property type="term" value="F:uroporphyrinogen decarboxylase activity"/>
    <property type="evidence" value="ECO:0007669"/>
    <property type="project" value="InterPro"/>
</dbReference>
<evidence type="ECO:0000313" key="2">
    <source>
        <dbReference type="EMBL" id="QOY89888.1"/>
    </source>
</evidence>
<evidence type="ECO:0000313" key="3">
    <source>
        <dbReference type="Proteomes" id="UP000593892"/>
    </source>
</evidence>
<dbReference type="SUPFAM" id="SSF51726">
    <property type="entry name" value="UROD/MetE-like"/>
    <property type="match status" value="1"/>
</dbReference>
<dbReference type="Pfam" id="PF01208">
    <property type="entry name" value="URO-D"/>
    <property type="match status" value="1"/>
</dbReference>
<dbReference type="RefSeq" id="WP_194451551.1">
    <property type="nucleotide sequence ID" value="NZ_CP063849.1"/>
</dbReference>
<dbReference type="PANTHER" id="PTHR47099">
    <property type="entry name" value="METHYLCOBAMIDE:COM METHYLTRANSFERASE MTBA"/>
    <property type="match status" value="1"/>
</dbReference>
<dbReference type="InterPro" id="IPR000257">
    <property type="entry name" value="Uroporphyrinogen_deCOase"/>
</dbReference>
<dbReference type="EMBL" id="CP063849">
    <property type="protein sequence ID" value="QOY89888.1"/>
    <property type="molecule type" value="Genomic_DNA"/>
</dbReference>
<dbReference type="Proteomes" id="UP000593892">
    <property type="component" value="Chromosome"/>
</dbReference>
<keyword evidence="3" id="KW-1185">Reference proteome</keyword>
<accession>A0A7S7SMG3</accession>
<dbReference type="PANTHER" id="PTHR47099:SF1">
    <property type="entry name" value="METHYLCOBAMIDE:COM METHYLTRANSFERASE MTBA"/>
    <property type="match status" value="1"/>
</dbReference>
<dbReference type="KEGG" id="pfer:IRI77_08015"/>
<dbReference type="Gene3D" id="3.20.20.210">
    <property type="match status" value="1"/>
</dbReference>
<reference evidence="2 3" key="1">
    <citation type="submission" date="2020-10" db="EMBL/GenBank/DDBJ databases">
        <title>Complete genome sequence of Paludibaculum fermentans P105T, a facultatively anaerobic acidobacterium capable of dissimilatory Fe(III) reduction.</title>
        <authorList>
            <person name="Dedysh S.N."/>
            <person name="Beletsky A.V."/>
            <person name="Kulichevskaya I.S."/>
            <person name="Mardanov A.V."/>
            <person name="Ravin N.V."/>
        </authorList>
    </citation>
    <scope>NUCLEOTIDE SEQUENCE [LARGE SCALE GENOMIC DNA]</scope>
    <source>
        <strain evidence="2 3">P105</strain>
    </source>
</reference>
<dbReference type="InterPro" id="IPR038071">
    <property type="entry name" value="UROD/MetE-like_sf"/>
</dbReference>
<protein>
    <submittedName>
        <fullName evidence="2">Uroporphyrinogen decarboxylase family protein</fullName>
    </submittedName>
</protein>
<gene>
    <name evidence="2" type="ORF">IRI77_08015</name>
</gene>
<dbReference type="GO" id="GO:0006779">
    <property type="term" value="P:porphyrin-containing compound biosynthetic process"/>
    <property type="evidence" value="ECO:0007669"/>
    <property type="project" value="InterPro"/>
</dbReference>